<sequence>MLTSARNHGELAEGWYDPSTKNKAQESASSFERSDQPSGQRRASPDYGVSENLPSVAEDEDSDDDVVGPALPKQRSSAKRSGPAIPKMDDLELRREMEMEDMLASREDLRLSRKMDRKLQKEQLDELVPRADAGTRERQLEKKREVNDKMRAFREKSPIEEVGEADLMGDDSLEGFKKKKKEVERKKNERELRKEEMLRTRAAEREERLLEHRVKEEKTMAMLRALAKQNFVNTTKFPACSAPRNALEVPTYSTLKWPSSLMASSSQSQNERNALTTENTEFSAVGERPAAYLTRPTAGIGSDKPLFTSRRKTVGLNPSSIPIRSESSDRNKETGDNHNDEAGTGQRRFLRTGAARTLKGAFEAAAEIMDGSQERNQGEEEGIGEYHQREYEAQAKHESPSFKRPAPLLRGGGTSVPGFYRDRRRSKNPSASLATAANSSNGLKEAYQRVVDAEISSMVGIEGIEGIGDISADIAKIPLSELLGCEGTDMAGLENAEIDEMRLQHLLNSTATIMGSPQAAGGTGVTDANYFDDKENNTAGSGHTAISGISSIIADETDDSFGRLLSTYAKDQQRVHGALSSDARVFSKPRAGSGLSTENLERRDTIDEAANDNMASMKIPDPPVQIPRDWGRKGRHGTEWLERIVGVGGKEGLHRQTEEVERDTVNGPAMAEDVPLPSIEDEPTLLPNSQAQVEAGPQARPQKSSVDRMREREEPTPPPQESLPHQNRSTLLDTIREREIESLRDRAVTTNRLGEIKERTSRESLRSRTSSEEKPDYKRDRRSSVRSEGSSSQRGVVKGAEDEKIKENKNSASIPVASVFVGEGEQIPFTPITIFKSSQQHSRPNSNRPYSEGNDKKSDIDGHDSRDVLRRLSRATSSSPNPTDDKQKTLDDRVAQHDLEDNSTTPRLPRSLKFEEPTPSFHVRGPGAWVDTPAAQATSSDPGSPPSDYDVDSEISALGLRDFIRGPSSSPLYTRSGGLKDRPSKPDMIPRRRKSEPAIPTTRRQAEVASAKPKDALGNDTDLSSLFDFNPDDADDTYAAIPTGDATHIPDRPRPLTNAERERQREMLVYECLNRRLRTLQTEIAEAKRGIEGLESKMTQDAGAMWVRTPDAVTANGNDFTLTIRIPGKKSVRSFIRSVLFNRRWRWLRWSFYAWCFFWIYATIEMLFFIHSVTPVEAASGPPPKHLGWLPYHEQCYPHPWTTLLQLTRPLTWIWVNVLRLEPLGEPMLSDWRTRTGPWKGSFVRRVFDWNWDMSAGDCKPPIQERNPVYQIFTWFMRELNFAA</sequence>
<feature type="compositionally biased region" description="Basic and acidic residues" evidence="1">
    <location>
        <begin position="651"/>
        <end position="664"/>
    </location>
</feature>
<feature type="compositionally biased region" description="Basic and acidic residues" evidence="1">
    <location>
        <begin position="326"/>
        <end position="341"/>
    </location>
</feature>
<feature type="compositionally biased region" description="Basic and acidic residues" evidence="1">
    <location>
        <begin position="391"/>
        <end position="401"/>
    </location>
</feature>
<feature type="compositionally biased region" description="Polar residues" evidence="1">
    <location>
        <begin position="269"/>
        <end position="282"/>
    </location>
</feature>
<dbReference type="PANTHER" id="PTHR34117:SF1">
    <property type="entry name" value="STYLE CELL-CYCLE INHIBITOR 1"/>
    <property type="match status" value="1"/>
</dbReference>
<dbReference type="Proteomes" id="UP000698800">
    <property type="component" value="Unassembled WGS sequence"/>
</dbReference>
<name>A0A9P8IC15_9PEZI</name>
<dbReference type="PANTHER" id="PTHR34117">
    <property type="entry name" value="STYLE CELL-CYCLE INHIBITOR 1"/>
    <property type="match status" value="1"/>
</dbReference>
<dbReference type="OrthoDB" id="3439035at2759"/>
<evidence type="ECO:0000256" key="1">
    <source>
        <dbReference type="SAM" id="MobiDB-lite"/>
    </source>
</evidence>
<feature type="compositionally biased region" description="Low complexity" evidence="1">
    <location>
        <begin position="939"/>
        <end position="948"/>
    </location>
</feature>
<feature type="region of interest" description="Disordered" evidence="1">
    <location>
        <begin position="614"/>
        <end position="633"/>
    </location>
</feature>
<feature type="region of interest" description="Disordered" evidence="1">
    <location>
        <begin position="122"/>
        <end position="144"/>
    </location>
</feature>
<feature type="compositionally biased region" description="Basic and acidic residues" evidence="1">
    <location>
        <begin position="799"/>
        <end position="809"/>
    </location>
</feature>
<reference evidence="2" key="1">
    <citation type="submission" date="2021-03" db="EMBL/GenBank/DDBJ databases">
        <title>Comparative genomics and phylogenomic investigation of the class Geoglossomycetes provide insights into ecological specialization and systematics.</title>
        <authorList>
            <person name="Melie T."/>
            <person name="Pirro S."/>
            <person name="Miller A.N."/>
            <person name="Quandt A."/>
        </authorList>
    </citation>
    <scope>NUCLEOTIDE SEQUENCE</scope>
    <source>
        <strain evidence="2">GBOQ0MN5Z8</strain>
    </source>
</reference>
<comment type="caution">
    <text evidence="2">The sequence shown here is derived from an EMBL/GenBank/DDBJ whole genome shotgun (WGS) entry which is preliminary data.</text>
</comment>
<feature type="compositionally biased region" description="Basic and acidic residues" evidence="1">
    <location>
        <begin position="853"/>
        <end position="870"/>
    </location>
</feature>
<feature type="compositionally biased region" description="Polar residues" evidence="1">
    <location>
        <begin position="19"/>
        <end position="41"/>
    </location>
</feature>
<feature type="region of interest" description="Disordered" evidence="1">
    <location>
        <begin position="391"/>
        <end position="437"/>
    </location>
</feature>
<protein>
    <submittedName>
        <fullName evidence="2">Uncharacterized protein</fullName>
    </submittedName>
</protein>
<evidence type="ECO:0000313" key="2">
    <source>
        <dbReference type="EMBL" id="KAH0541427.1"/>
    </source>
</evidence>
<feature type="compositionally biased region" description="Polar residues" evidence="1">
    <location>
        <begin position="723"/>
        <end position="732"/>
    </location>
</feature>
<feature type="compositionally biased region" description="Basic and acidic residues" evidence="1">
    <location>
        <begin position="978"/>
        <end position="990"/>
    </location>
</feature>
<feature type="compositionally biased region" description="Basic and acidic residues" evidence="1">
    <location>
        <begin position="1048"/>
        <end position="1061"/>
    </location>
</feature>
<gene>
    <name evidence="2" type="ORF">FGG08_004117</name>
</gene>
<feature type="region of interest" description="Disordered" evidence="1">
    <location>
        <begin position="263"/>
        <end position="346"/>
    </location>
</feature>
<feature type="compositionally biased region" description="Basic and acidic residues" evidence="1">
    <location>
        <begin position="734"/>
        <end position="747"/>
    </location>
</feature>
<feature type="compositionally biased region" description="Basic and acidic residues" evidence="1">
    <location>
        <begin position="883"/>
        <end position="900"/>
    </location>
</feature>
<feature type="compositionally biased region" description="Acidic residues" evidence="1">
    <location>
        <begin position="57"/>
        <end position="66"/>
    </location>
</feature>
<feature type="compositionally biased region" description="Polar residues" evidence="1">
    <location>
        <begin position="835"/>
        <end position="849"/>
    </location>
</feature>
<dbReference type="InterPro" id="IPR044688">
    <property type="entry name" value="SCI-1-like"/>
</dbReference>
<feature type="region of interest" description="Disordered" evidence="1">
    <location>
        <begin position="1"/>
        <end position="92"/>
    </location>
</feature>
<feature type="region of interest" description="Disordered" evidence="1">
    <location>
        <begin position="831"/>
        <end position="1061"/>
    </location>
</feature>
<accession>A0A9P8IC15</accession>
<feature type="compositionally biased region" description="Low complexity" evidence="1">
    <location>
        <begin position="428"/>
        <end position="437"/>
    </location>
</feature>
<evidence type="ECO:0000313" key="3">
    <source>
        <dbReference type="Proteomes" id="UP000698800"/>
    </source>
</evidence>
<feature type="compositionally biased region" description="Basic and acidic residues" evidence="1">
    <location>
        <begin position="705"/>
        <end position="715"/>
    </location>
</feature>
<dbReference type="EMBL" id="JAGHQL010000079">
    <property type="protein sequence ID" value="KAH0541427.1"/>
    <property type="molecule type" value="Genomic_DNA"/>
</dbReference>
<feature type="region of interest" description="Disordered" evidence="1">
    <location>
        <begin position="651"/>
        <end position="816"/>
    </location>
</feature>
<organism evidence="2 3">
    <name type="scientific">Glutinoglossum americanum</name>
    <dbReference type="NCBI Taxonomy" id="1670608"/>
    <lineage>
        <taxon>Eukaryota</taxon>
        <taxon>Fungi</taxon>
        <taxon>Dikarya</taxon>
        <taxon>Ascomycota</taxon>
        <taxon>Pezizomycotina</taxon>
        <taxon>Geoglossomycetes</taxon>
        <taxon>Geoglossales</taxon>
        <taxon>Geoglossaceae</taxon>
        <taxon>Glutinoglossum</taxon>
    </lineage>
</organism>
<keyword evidence="3" id="KW-1185">Reference proteome</keyword>
<feature type="compositionally biased region" description="Basic and acidic residues" evidence="1">
    <location>
        <begin position="754"/>
        <end position="785"/>
    </location>
</feature>
<proteinExistence type="predicted"/>